<dbReference type="RefSeq" id="WP_209679672.1">
    <property type="nucleotide sequence ID" value="NZ_JAGIOI010000001.1"/>
</dbReference>
<dbReference type="EC" id="3.2.1.89" evidence="3 6"/>
<dbReference type="Pfam" id="PF07745">
    <property type="entry name" value="Glyco_hydro_53"/>
    <property type="match status" value="1"/>
</dbReference>
<keyword evidence="5 6" id="KW-0326">Glycosidase</keyword>
<dbReference type="EMBL" id="JAGIOI010000001">
    <property type="protein sequence ID" value="MBP2412928.1"/>
    <property type="molecule type" value="Genomic_DNA"/>
</dbReference>
<dbReference type="InterPro" id="IPR006311">
    <property type="entry name" value="TAT_signal"/>
</dbReference>
<organism evidence="7 8">
    <name type="scientific">Arthrobacter stackebrandtii</name>
    <dbReference type="NCBI Taxonomy" id="272161"/>
    <lineage>
        <taxon>Bacteria</taxon>
        <taxon>Bacillati</taxon>
        <taxon>Actinomycetota</taxon>
        <taxon>Actinomycetes</taxon>
        <taxon>Micrococcales</taxon>
        <taxon>Micrococcaceae</taxon>
        <taxon>Arthrobacter</taxon>
    </lineage>
</organism>
<accession>A0ABS4YVU9</accession>
<name>A0ABS4YVU9_9MICC</name>
<comment type="similarity">
    <text evidence="2 6">Belongs to the glycosyl hydrolase 53 family.</text>
</comment>
<evidence type="ECO:0000256" key="6">
    <source>
        <dbReference type="RuleBase" id="RU361192"/>
    </source>
</evidence>
<evidence type="ECO:0000256" key="5">
    <source>
        <dbReference type="ARBA" id="ARBA00023295"/>
    </source>
</evidence>
<dbReference type="PANTHER" id="PTHR34983:SF1">
    <property type="entry name" value="ARABINOGALACTAN ENDO-BETA-1,4-GALACTANASE A"/>
    <property type="match status" value="1"/>
</dbReference>
<evidence type="ECO:0000313" key="7">
    <source>
        <dbReference type="EMBL" id="MBP2412928.1"/>
    </source>
</evidence>
<evidence type="ECO:0000256" key="3">
    <source>
        <dbReference type="ARBA" id="ARBA00012556"/>
    </source>
</evidence>
<feature type="signal peptide" evidence="6">
    <location>
        <begin position="1"/>
        <end position="33"/>
    </location>
</feature>
<comment type="catalytic activity">
    <reaction evidence="1 6">
        <text>The enzyme specifically hydrolyzes (1-&gt;4)-beta-D-galactosidic linkages in type I arabinogalactans.</text>
        <dbReference type="EC" id="3.2.1.89"/>
    </reaction>
</comment>
<dbReference type="SUPFAM" id="SSF51445">
    <property type="entry name" value="(Trans)glycosidases"/>
    <property type="match status" value="1"/>
</dbReference>
<dbReference type="Gene3D" id="3.20.20.80">
    <property type="entry name" value="Glycosidases"/>
    <property type="match status" value="1"/>
</dbReference>
<evidence type="ECO:0000256" key="4">
    <source>
        <dbReference type="ARBA" id="ARBA00022801"/>
    </source>
</evidence>
<gene>
    <name evidence="7" type="ORF">JOF48_001727</name>
</gene>
<dbReference type="InterPro" id="IPR017853">
    <property type="entry name" value="GH"/>
</dbReference>
<keyword evidence="6" id="KW-0732">Signal</keyword>
<reference evidence="7 8" key="1">
    <citation type="submission" date="2021-03" db="EMBL/GenBank/DDBJ databases">
        <title>Sequencing the genomes of 1000 actinobacteria strains.</title>
        <authorList>
            <person name="Klenk H.-P."/>
        </authorList>
    </citation>
    <scope>NUCLEOTIDE SEQUENCE [LARGE SCALE GENOMIC DNA]</scope>
    <source>
        <strain evidence="7 8">DSM 16005</strain>
    </source>
</reference>
<protein>
    <recommendedName>
        <fullName evidence="3 6">Arabinogalactan endo-beta-1,4-galactanase</fullName>
        <ecNumber evidence="3 6">3.2.1.89</ecNumber>
    </recommendedName>
</protein>
<dbReference type="PANTHER" id="PTHR34983">
    <property type="entry name" value="ARABINOGALACTAN ENDO-BETA-1,4-GALACTANASE A"/>
    <property type="match status" value="1"/>
</dbReference>
<dbReference type="InterPro" id="IPR011683">
    <property type="entry name" value="Glyco_hydro_53"/>
</dbReference>
<keyword evidence="8" id="KW-1185">Reference proteome</keyword>
<dbReference type="PROSITE" id="PS51318">
    <property type="entry name" value="TAT"/>
    <property type="match status" value="1"/>
</dbReference>
<evidence type="ECO:0000313" key="8">
    <source>
        <dbReference type="Proteomes" id="UP000711614"/>
    </source>
</evidence>
<feature type="chain" id="PRO_5045009620" description="Arabinogalactan endo-beta-1,4-galactanase" evidence="6">
    <location>
        <begin position="34"/>
        <end position="392"/>
    </location>
</feature>
<evidence type="ECO:0000256" key="1">
    <source>
        <dbReference type="ARBA" id="ARBA00001695"/>
    </source>
</evidence>
<dbReference type="GO" id="GO:0031218">
    <property type="term" value="F:arabinogalactan endo-1,4-beta-galactosidase activity"/>
    <property type="evidence" value="ECO:0007669"/>
    <property type="project" value="UniProtKB-EC"/>
</dbReference>
<comment type="caution">
    <text evidence="7">The sequence shown here is derived from an EMBL/GenBank/DDBJ whole genome shotgun (WGS) entry which is preliminary data.</text>
</comment>
<evidence type="ECO:0000256" key="2">
    <source>
        <dbReference type="ARBA" id="ARBA00010687"/>
    </source>
</evidence>
<keyword evidence="4 6" id="KW-0378">Hydrolase</keyword>
<proteinExistence type="inferred from homology"/>
<sequence>MNNEVSFLSRRTALAAAVSVPGAMLLGAAAANAAPGVSGPAVRGVDMSFTPQLEAAGVTWRHKGRTAPVEKIFHQAGANWMRIRVWVNPPAGYSTLETATELALRAKKTGMKVLLDLHYSDFWADPAHQSTPAAWAGQDLAQLAGTVEQYTRDAVETLSNAGAHVDMVQVGNEITSGMLWPLGRLYDGSADQNWPGFTTLLGAGLAGVRSARVMGPKPRTMVHIDRGGDNGGSRWFFDKVLAAGLDFDVIGQSYYPFWHGTLEDLEHNLTDLATRYGKDIIVVETAYPWTLENGDGLENILDLISELPQAATWPPTPAGQLAYFAALREVFAKVPNGHGLGFMCWEPEWVPGVGWMPGEGNPNDNLTLFDFNGDSLPALAALTPGALKAVQR</sequence>
<dbReference type="Proteomes" id="UP000711614">
    <property type="component" value="Unassembled WGS sequence"/>
</dbReference>